<dbReference type="AlphaFoldDB" id="A0AB34J5Z9"/>
<feature type="region of interest" description="Disordered" evidence="1">
    <location>
        <begin position="191"/>
        <end position="224"/>
    </location>
</feature>
<accession>A0AB34J5Z9</accession>
<evidence type="ECO:0000313" key="2">
    <source>
        <dbReference type="EMBL" id="KAL1514798.1"/>
    </source>
</evidence>
<dbReference type="Proteomes" id="UP001515480">
    <property type="component" value="Unassembled WGS sequence"/>
</dbReference>
<proteinExistence type="predicted"/>
<dbReference type="EMBL" id="JBGBPQ010000012">
    <property type="protein sequence ID" value="KAL1514798.1"/>
    <property type="molecule type" value="Genomic_DNA"/>
</dbReference>
<name>A0AB34J5Z9_PRYPA</name>
<evidence type="ECO:0000313" key="3">
    <source>
        <dbReference type="Proteomes" id="UP001515480"/>
    </source>
</evidence>
<gene>
    <name evidence="2" type="ORF">AB1Y20_003884</name>
</gene>
<protein>
    <submittedName>
        <fullName evidence="2">Uncharacterized protein</fullName>
    </submittedName>
</protein>
<keyword evidence="3" id="KW-1185">Reference proteome</keyword>
<reference evidence="2 3" key="1">
    <citation type="journal article" date="2024" name="Science">
        <title>Giant polyketide synthase enzymes in the biosynthesis of giant marine polyether toxins.</title>
        <authorList>
            <person name="Fallon T.R."/>
            <person name="Shende V.V."/>
            <person name="Wierzbicki I.H."/>
            <person name="Pendleton A.L."/>
            <person name="Watervoot N.F."/>
            <person name="Auber R.P."/>
            <person name="Gonzalez D.J."/>
            <person name="Wisecaver J.H."/>
            <person name="Moore B.S."/>
        </authorList>
    </citation>
    <scope>NUCLEOTIDE SEQUENCE [LARGE SCALE GENOMIC DNA]</scope>
    <source>
        <strain evidence="2 3">12B1</strain>
    </source>
</reference>
<feature type="compositionally biased region" description="Acidic residues" evidence="1">
    <location>
        <begin position="197"/>
        <end position="211"/>
    </location>
</feature>
<sequence length="224" mass="23982">MADAEEQAFDTLFAAGVKLGVLREADVDAMTDGLAAGKCGMTMASCIAEWKPRIDEAMRAELTHTGELDREASPSDELMLALGLAPGAPTPDAICPLGLLALAMMQDDIDPEEGIKCHRCGGTKPAPESTGGFYALRQLLDVKPRLQLECGTCHALRACEESVLPIHAQAFTAEHTIKPDILLEHMYNDAWTSSGGESEEGEEEDESENSLDDVPLGGVYRHVA</sequence>
<evidence type="ECO:0000256" key="1">
    <source>
        <dbReference type="SAM" id="MobiDB-lite"/>
    </source>
</evidence>
<organism evidence="2 3">
    <name type="scientific">Prymnesium parvum</name>
    <name type="common">Toxic golden alga</name>
    <dbReference type="NCBI Taxonomy" id="97485"/>
    <lineage>
        <taxon>Eukaryota</taxon>
        <taxon>Haptista</taxon>
        <taxon>Haptophyta</taxon>
        <taxon>Prymnesiophyceae</taxon>
        <taxon>Prymnesiales</taxon>
        <taxon>Prymnesiaceae</taxon>
        <taxon>Prymnesium</taxon>
    </lineage>
</organism>
<comment type="caution">
    <text evidence="2">The sequence shown here is derived from an EMBL/GenBank/DDBJ whole genome shotgun (WGS) entry which is preliminary data.</text>
</comment>